<feature type="transmembrane region" description="Helical" evidence="7">
    <location>
        <begin position="252"/>
        <end position="272"/>
    </location>
</feature>
<evidence type="ECO:0000313" key="9">
    <source>
        <dbReference type="EMBL" id="MED4128609.1"/>
    </source>
</evidence>
<keyword evidence="2" id="KW-0813">Transport</keyword>
<keyword evidence="5 7" id="KW-1133">Transmembrane helix</keyword>
<evidence type="ECO:0000256" key="3">
    <source>
        <dbReference type="ARBA" id="ARBA00022475"/>
    </source>
</evidence>
<keyword evidence="10" id="KW-1185">Reference proteome</keyword>
<protein>
    <submittedName>
        <fullName evidence="9">MFS transporter</fullName>
    </submittedName>
</protein>
<name>A0ABU6NK95_9BACI</name>
<feature type="domain" description="Major facilitator superfamily (MFS) profile" evidence="8">
    <location>
        <begin position="7"/>
        <end position="393"/>
    </location>
</feature>
<proteinExistence type="predicted"/>
<sequence length="402" mass="44312">MNWKDPILLLVGVGISNVGAWVYLLALNLTVLSMTGNSPLAVGILYVLIPLATLLTDVWAGSYIDRLNKRTLMITLDIVRACLIFCLPFLNSLVLIYAVVLLINMGSSMFGSTAIVYMTKLIPKRERQRFNSLRNFIESSGFILGPSIAGVLFIVSSPNMAIFVNAIALLLSAFVIMLLPNLDSKDEEVVYERVTLAVMKEDWKMVVAFGQKHTHVTWVYLLFGGFVVFLAGIDSIEAAFARTVLLFSESTYGFLVAIAGLGMVASSLLNAWFAKVFKINVLIGVGAVVAPIGYLIFAFSHTFLIAAIGVFIVTFAITFAHIGFLTFYQHHIPVSIMGRFTNLVGMIEAGFTIVAVALIGIFAEWIAIRPVYIFSSVAFLLFGFYMYTVVMNKGKKSYYENE</sequence>
<dbReference type="RefSeq" id="WP_035394975.1">
    <property type="nucleotide sequence ID" value="NZ_CP042163.1"/>
</dbReference>
<evidence type="ECO:0000256" key="5">
    <source>
        <dbReference type="ARBA" id="ARBA00022989"/>
    </source>
</evidence>
<keyword evidence="3" id="KW-1003">Cell membrane</keyword>
<dbReference type="EMBL" id="JAROAS010000021">
    <property type="protein sequence ID" value="MED4128609.1"/>
    <property type="molecule type" value="Genomic_DNA"/>
</dbReference>
<comment type="subcellular location">
    <subcellularLocation>
        <location evidence="1">Cell membrane</location>
        <topology evidence="1">Multi-pass membrane protein</topology>
    </subcellularLocation>
</comment>
<comment type="caution">
    <text evidence="9">The sequence shown here is derived from an EMBL/GenBank/DDBJ whole genome shotgun (WGS) entry which is preliminary data.</text>
</comment>
<feature type="transmembrane region" description="Helical" evidence="7">
    <location>
        <begin position="218"/>
        <end position="240"/>
    </location>
</feature>
<feature type="transmembrane region" description="Helical" evidence="7">
    <location>
        <begin position="7"/>
        <end position="26"/>
    </location>
</feature>
<evidence type="ECO:0000313" key="10">
    <source>
        <dbReference type="Proteomes" id="UP001341820"/>
    </source>
</evidence>
<gene>
    <name evidence="9" type="ORF">P5F74_10735</name>
</gene>
<dbReference type="Proteomes" id="UP001341820">
    <property type="component" value="Unassembled WGS sequence"/>
</dbReference>
<dbReference type="PANTHER" id="PTHR43266:SF2">
    <property type="entry name" value="MAJOR FACILITATOR SUPERFAMILY (MFS) PROFILE DOMAIN-CONTAINING PROTEIN"/>
    <property type="match status" value="1"/>
</dbReference>
<dbReference type="Gene3D" id="1.20.1250.20">
    <property type="entry name" value="MFS general substrate transporter like domains"/>
    <property type="match status" value="1"/>
</dbReference>
<keyword evidence="4 7" id="KW-0812">Transmembrane</keyword>
<dbReference type="PRINTS" id="PR01988">
    <property type="entry name" value="EXPORTERBACE"/>
</dbReference>
<evidence type="ECO:0000256" key="4">
    <source>
        <dbReference type="ARBA" id="ARBA00022692"/>
    </source>
</evidence>
<evidence type="ECO:0000259" key="8">
    <source>
        <dbReference type="PROSITE" id="PS50850"/>
    </source>
</evidence>
<dbReference type="InterPro" id="IPR036259">
    <property type="entry name" value="MFS_trans_sf"/>
</dbReference>
<dbReference type="PANTHER" id="PTHR43266">
    <property type="entry name" value="MACROLIDE-EFFLUX PROTEIN"/>
    <property type="match status" value="1"/>
</dbReference>
<dbReference type="InterPro" id="IPR011701">
    <property type="entry name" value="MFS"/>
</dbReference>
<dbReference type="CDD" id="cd06173">
    <property type="entry name" value="MFS_MefA_like"/>
    <property type="match status" value="1"/>
</dbReference>
<organism evidence="9 10">
    <name type="scientific">Shouchella miscanthi</name>
    <dbReference type="NCBI Taxonomy" id="2598861"/>
    <lineage>
        <taxon>Bacteria</taxon>
        <taxon>Bacillati</taxon>
        <taxon>Bacillota</taxon>
        <taxon>Bacilli</taxon>
        <taxon>Bacillales</taxon>
        <taxon>Bacillaceae</taxon>
        <taxon>Shouchella</taxon>
    </lineage>
</organism>
<feature type="transmembrane region" description="Helical" evidence="7">
    <location>
        <begin position="38"/>
        <end position="60"/>
    </location>
</feature>
<evidence type="ECO:0000256" key="7">
    <source>
        <dbReference type="SAM" id="Phobius"/>
    </source>
</evidence>
<evidence type="ECO:0000256" key="1">
    <source>
        <dbReference type="ARBA" id="ARBA00004651"/>
    </source>
</evidence>
<feature type="transmembrane region" description="Helical" evidence="7">
    <location>
        <begin position="303"/>
        <end position="328"/>
    </location>
</feature>
<feature type="transmembrane region" description="Helical" evidence="7">
    <location>
        <begin position="371"/>
        <end position="390"/>
    </location>
</feature>
<dbReference type="InterPro" id="IPR020846">
    <property type="entry name" value="MFS_dom"/>
</dbReference>
<dbReference type="InterPro" id="IPR022324">
    <property type="entry name" value="Bacilysin_exporter_BacE_put"/>
</dbReference>
<dbReference type="SUPFAM" id="SSF103473">
    <property type="entry name" value="MFS general substrate transporter"/>
    <property type="match status" value="1"/>
</dbReference>
<keyword evidence="6 7" id="KW-0472">Membrane</keyword>
<evidence type="ECO:0000256" key="6">
    <source>
        <dbReference type="ARBA" id="ARBA00023136"/>
    </source>
</evidence>
<reference evidence="9 10" key="1">
    <citation type="submission" date="2023-03" db="EMBL/GenBank/DDBJ databases">
        <title>Bacillus Genome Sequencing.</title>
        <authorList>
            <person name="Dunlap C."/>
        </authorList>
    </citation>
    <scope>NUCLEOTIDE SEQUENCE [LARGE SCALE GENOMIC DNA]</scope>
    <source>
        <strain evidence="9 10">B-4107</strain>
    </source>
</reference>
<dbReference type="PROSITE" id="PS50850">
    <property type="entry name" value="MFS"/>
    <property type="match status" value="1"/>
</dbReference>
<feature type="transmembrane region" description="Helical" evidence="7">
    <location>
        <begin position="279"/>
        <end position="297"/>
    </location>
</feature>
<feature type="transmembrane region" description="Helical" evidence="7">
    <location>
        <begin position="161"/>
        <end position="179"/>
    </location>
</feature>
<dbReference type="Pfam" id="PF07690">
    <property type="entry name" value="MFS_1"/>
    <property type="match status" value="1"/>
</dbReference>
<feature type="transmembrane region" description="Helical" evidence="7">
    <location>
        <begin position="340"/>
        <end position="365"/>
    </location>
</feature>
<evidence type="ECO:0000256" key="2">
    <source>
        <dbReference type="ARBA" id="ARBA00022448"/>
    </source>
</evidence>
<accession>A0ABU6NK95</accession>